<organism evidence="1 2">
    <name type="scientific">Hibiscus sabdariffa</name>
    <name type="common">roselle</name>
    <dbReference type="NCBI Taxonomy" id="183260"/>
    <lineage>
        <taxon>Eukaryota</taxon>
        <taxon>Viridiplantae</taxon>
        <taxon>Streptophyta</taxon>
        <taxon>Embryophyta</taxon>
        <taxon>Tracheophyta</taxon>
        <taxon>Spermatophyta</taxon>
        <taxon>Magnoliopsida</taxon>
        <taxon>eudicotyledons</taxon>
        <taxon>Gunneridae</taxon>
        <taxon>Pentapetalae</taxon>
        <taxon>rosids</taxon>
        <taxon>malvids</taxon>
        <taxon>Malvales</taxon>
        <taxon>Malvaceae</taxon>
        <taxon>Malvoideae</taxon>
        <taxon>Hibiscus</taxon>
    </lineage>
</organism>
<protein>
    <submittedName>
        <fullName evidence="1">Uncharacterized protein</fullName>
    </submittedName>
</protein>
<keyword evidence="2" id="KW-1185">Reference proteome</keyword>
<proteinExistence type="predicted"/>
<evidence type="ECO:0000313" key="2">
    <source>
        <dbReference type="Proteomes" id="UP001396334"/>
    </source>
</evidence>
<evidence type="ECO:0000313" key="1">
    <source>
        <dbReference type="EMBL" id="KAK8978475.1"/>
    </source>
</evidence>
<gene>
    <name evidence="1" type="ORF">V6N11_008785</name>
</gene>
<accession>A0ABR2NQM8</accession>
<reference evidence="1 2" key="1">
    <citation type="journal article" date="2024" name="G3 (Bethesda)">
        <title>Genome assembly of Hibiscus sabdariffa L. provides insights into metabolisms of medicinal natural products.</title>
        <authorList>
            <person name="Kim T."/>
        </authorList>
    </citation>
    <scope>NUCLEOTIDE SEQUENCE [LARGE SCALE GENOMIC DNA]</scope>
    <source>
        <strain evidence="1">TK-2024</strain>
        <tissue evidence="1">Old leaves</tissue>
    </source>
</reference>
<dbReference type="EMBL" id="JBBPBN010000112">
    <property type="protein sequence ID" value="KAK8978475.1"/>
    <property type="molecule type" value="Genomic_DNA"/>
</dbReference>
<comment type="caution">
    <text evidence="1">The sequence shown here is derived from an EMBL/GenBank/DDBJ whole genome shotgun (WGS) entry which is preliminary data.</text>
</comment>
<sequence>MFGLFVGSRSNILVASEALSGGSNCEVGGKLGDMFELGSPLVLVFKLEGNAVGAESSGITIYLWEPRLNPTVLRVVSLAFRSFEGAFDVEACKETVKGLRMGIEVLCLGIFTEWRGCVFSVRPGAAGVSSGSILDICTSSSGISKIRLKRDPWTIGLSTG</sequence>
<name>A0ABR2NQM8_9ROSI</name>
<dbReference type="Proteomes" id="UP001396334">
    <property type="component" value="Unassembled WGS sequence"/>
</dbReference>